<keyword evidence="2" id="KW-1185">Reference proteome</keyword>
<evidence type="ECO:0000313" key="1">
    <source>
        <dbReference type="EMBL" id="MBA1143092.1"/>
    </source>
</evidence>
<name>A0A838BA74_9HYPH</name>
<evidence type="ECO:0000313" key="2">
    <source>
        <dbReference type="Proteomes" id="UP000558284"/>
    </source>
</evidence>
<protein>
    <recommendedName>
        <fullName evidence="3">SIR2-like domain-containing protein</fullName>
    </recommendedName>
</protein>
<sequence length="854" mass="95563">MGNNRQAISILAPLFRTTEERCPVLLLGAGASFRSGVPTAAEAVKQIARRVFSERELAGVRPPERVKPTEWEPWLQNFPWFIHGADRLAENFPLAVEHLLTPAEFRKRVLVDLMQPANGISTGYRTIADFVMRGLVSTITTTNFDPCLPDALRERQPHIRQINEVNRSPGDTAQFDIFNKCQVVWLHGRAEHYSDKNVAGEVGAADPALVSLLRPLLDASPIIVVGYRGAEPSIMEGIFGQVKQGRLDFPRGIYWCLRHGDTPHPHVEALARRLGSNLTFVSIDGFDELFADLAQELADYDHFRAAGTRQPAVPALRSFDERIIEDASLDDLDLDFVLSVLTDYCKKLKRAPVTRETMFSLMREQGLLLSQDGANKVTAGALLLFGKAPHEFFPHAVVTLTEGGKKRELYEGNLISQHRRLLERFDAEDVNPLLKVKGRRQHGEQRAYPPRALVELLVNMLVHRDYALAEPATVDMRPGAEIVFANPGALPHRIAGRVAVETDGRFVLSESITEQRNPALCDIFFGISAMERAGTGLIDVGQMMTESGGASTFYHHARSDRFEARIVPPLASAGSQTIARHNIPIGVYVLNSLPFTVIPDTISIAQLTVPWRERPRDLDVSECGTFIVRGSELWSFVPLPILTTLLAPIVDREACVSVDRKTIEESPDANRVLSWLLRKHWERYLKGFAADGLILEEGRRHRAFFHALNGENRTIVWNGPQRKGNRRDVAKKRGEGPRTWFENEGIGYEIVDLGGLWSVRIKPFYMFTGRNGKTPLPSFARTSRATSRIKFDRNKNVEADLAFWESFLGRGGETINIGDRQVDNLLLAASFLKVEVPEIGLMDDDTDDQDRMSA</sequence>
<dbReference type="RefSeq" id="WP_181060124.1">
    <property type="nucleotide sequence ID" value="NZ_JACDTY010000012.1"/>
</dbReference>
<accession>A0A838BA74</accession>
<dbReference type="EMBL" id="JACDTY010000012">
    <property type="protein sequence ID" value="MBA1143092.1"/>
    <property type="molecule type" value="Genomic_DNA"/>
</dbReference>
<dbReference type="AlphaFoldDB" id="A0A838BA74"/>
<dbReference type="Proteomes" id="UP000558284">
    <property type="component" value="Unassembled WGS sequence"/>
</dbReference>
<evidence type="ECO:0008006" key="3">
    <source>
        <dbReference type="Google" id="ProtNLM"/>
    </source>
</evidence>
<reference evidence="1 2" key="1">
    <citation type="submission" date="2020-07" db="EMBL/GenBank/DDBJ databases">
        <title>Definition of the novel symbiovar canariense within Mesorhizobium novociceri, a new species of genus Mesorhizobium nodulating Cicer canariense in the Caldera de Taburiente National Park (La Palma, Canary Islands).</title>
        <authorList>
            <person name="Leon-Barrios M."/>
            <person name="Perez-Yepez J."/>
            <person name="Flores-Felix J.D."/>
            <person name="Ramirez-Baena M.H."/>
            <person name="Pulido-Suarez L."/>
            <person name="Igual J.M."/>
            <person name="Velazquez E."/>
            <person name="Peix A."/>
        </authorList>
    </citation>
    <scope>NUCLEOTIDE SEQUENCE [LARGE SCALE GENOMIC DNA]</scope>
    <source>
        <strain evidence="1 2">CCANP35</strain>
    </source>
</reference>
<dbReference type="PANTHER" id="PTHR30595">
    <property type="entry name" value="GLPR-RELATED TRANSCRIPTIONAL REPRESSOR"/>
    <property type="match status" value="1"/>
</dbReference>
<dbReference type="Gene3D" id="3.30.565.60">
    <property type="match status" value="1"/>
</dbReference>
<dbReference type="Pfam" id="PF13289">
    <property type="entry name" value="SIR2_2"/>
    <property type="match status" value="1"/>
</dbReference>
<organism evidence="1 2">
    <name type="scientific">Mesorhizobium neociceri</name>
    <dbReference type="NCBI Taxonomy" id="1307853"/>
    <lineage>
        <taxon>Bacteria</taxon>
        <taxon>Pseudomonadati</taxon>
        <taxon>Pseudomonadota</taxon>
        <taxon>Alphaproteobacteria</taxon>
        <taxon>Hyphomicrobiales</taxon>
        <taxon>Phyllobacteriaceae</taxon>
        <taxon>Mesorhizobium</taxon>
    </lineage>
</organism>
<dbReference type="PANTHER" id="PTHR30595:SF6">
    <property type="entry name" value="SCHLAFEN ALBA-2 DOMAIN-CONTAINING PROTEIN"/>
    <property type="match status" value="1"/>
</dbReference>
<dbReference type="InterPro" id="IPR038475">
    <property type="entry name" value="RecG_C_sf"/>
</dbReference>
<comment type="caution">
    <text evidence="1">The sequence shown here is derived from an EMBL/GenBank/DDBJ whole genome shotgun (WGS) entry which is preliminary data.</text>
</comment>
<dbReference type="Gene3D" id="3.40.50.1220">
    <property type="entry name" value="TPP-binding domain"/>
    <property type="match status" value="1"/>
</dbReference>
<proteinExistence type="predicted"/>
<gene>
    <name evidence="1" type="ORF">H0241_22990</name>
</gene>